<keyword evidence="3" id="KW-0223">Dioxygenase</keyword>
<comment type="caution">
    <text evidence="3">The sequence shown here is derived from an EMBL/GenBank/DDBJ whole genome shotgun (WGS) entry which is preliminary data.</text>
</comment>
<keyword evidence="4" id="KW-1185">Reference proteome</keyword>
<organism evidence="3 4">
    <name type="scientific">Mycena indigotica</name>
    <dbReference type="NCBI Taxonomy" id="2126181"/>
    <lineage>
        <taxon>Eukaryota</taxon>
        <taxon>Fungi</taxon>
        <taxon>Dikarya</taxon>
        <taxon>Basidiomycota</taxon>
        <taxon>Agaricomycotina</taxon>
        <taxon>Agaricomycetes</taxon>
        <taxon>Agaricomycetidae</taxon>
        <taxon>Agaricales</taxon>
        <taxon>Marasmiineae</taxon>
        <taxon>Mycenaceae</taxon>
        <taxon>Mycena</taxon>
    </lineage>
</organism>
<reference evidence="3" key="1">
    <citation type="submission" date="2020-05" db="EMBL/GenBank/DDBJ databases">
        <title>Mycena genomes resolve the evolution of fungal bioluminescence.</title>
        <authorList>
            <person name="Tsai I.J."/>
        </authorList>
    </citation>
    <scope>NUCLEOTIDE SEQUENCE</scope>
    <source>
        <strain evidence="3">171206Taipei</strain>
    </source>
</reference>
<dbReference type="PANTHER" id="PTHR33099:SF14">
    <property type="entry name" value="PROLYL 4-HYDROXYLASE ALPHA SUBUNIT FE(2+) 2OG DIOXYGENASE DOMAIN-CONTAINING PROTEIN"/>
    <property type="match status" value="1"/>
</dbReference>
<dbReference type="InterPro" id="IPR005123">
    <property type="entry name" value="Oxoglu/Fe-dep_dioxygenase_dom"/>
</dbReference>
<dbReference type="PANTHER" id="PTHR33099">
    <property type="entry name" value="FE2OG DIOXYGENASE DOMAIN-CONTAINING PROTEIN"/>
    <property type="match status" value="1"/>
</dbReference>
<proteinExistence type="inferred from homology"/>
<evidence type="ECO:0000259" key="2">
    <source>
        <dbReference type="PROSITE" id="PS51471"/>
    </source>
</evidence>
<evidence type="ECO:0000313" key="4">
    <source>
        <dbReference type="Proteomes" id="UP000636479"/>
    </source>
</evidence>
<keyword evidence="1" id="KW-0479">Metal-binding</keyword>
<dbReference type="Gene3D" id="2.60.120.620">
    <property type="entry name" value="q2cbj1_9rhob like domain"/>
    <property type="match status" value="1"/>
</dbReference>
<dbReference type="EMBL" id="JACAZF010000018">
    <property type="protein sequence ID" value="KAF7288949.1"/>
    <property type="molecule type" value="Genomic_DNA"/>
</dbReference>
<protein>
    <submittedName>
        <fullName evidence="3">Fe2OG dioxygenase domain-containing protein</fullName>
    </submittedName>
</protein>
<dbReference type="GO" id="GO:0051213">
    <property type="term" value="F:dioxygenase activity"/>
    <property type="evidence" value="ECO:0007669"/>
    <property type="project" value="UniProtKB-KW"/>
</dbReference>
<dbReference type="OrthoDB" id="27483at2759"/>
<dbReference type="RefSeq" id="XP_037213101.1">
    <property type="nucleotide sequence ID" value="XM_037370509.1"/>
</dbReference>
<gene>
    <name evidence="3" type="ORF">MIND_01411300</name>
</gene>
<dbReference type="PROSITE" id="PS51471">
    <property type="entry name" value="FE2OG_OXY"/>
    <property type="match status" value="1"/>
</dbReference>
<dbReference type="Pfam" id="PF13640">
    <property type="entry name" value="2OG-FeII_Oxy_3"/>
    <property type="match status" value="1"/>
</dbReference>
<dbReference type="InterPro" id="IPR044862">
    <property type="entry name" value="Pro_4_hyd_alph_FE2OG_OXY"/>
</dbReference>
<comment type="similarity">
    <text evidence="1">Belongs to the iron/ascorbate-dependent oxidoreductase family.</text>
</comment>
<dbReference type="AlphaFoldDB" id="A0A8H6RX65"/>
<accession>A0A8H6RX65</accession>
<feature type="domain" description="Fe2OG dioxygenase" evidence="2">
    <location>
        <begin position="130"/>
        <end position="228"/>
    </location>
</feature>
<dbReference type="GeneID" id="59353025"/>
<evidence type="ECO:0000313" key="3">
    <source>
        <dbReference type="EMBL" id="KAF7288949.1"/>
    </source>
</evidence>
<dbReference type="Proteomes" id="UP000636479">
    <property type="component" value="Unassembled WGS sequence"/>
</dbReference>
<evidence type="ECO:0000256" key="1">
    <source>
        <dbReference type="RuleBase" id="RU003682"/>
    </source>
</evidence>
<keyword evidence="1" id="KW-0408">Iron</keyword>
<name>A0A8H6RX65_9AGAR</name>
<keyword evidence="1" id="KW-0560">Oxidoreductase</keyword>
<sequence>MPPKTPTAEDHLRVLRDALKQSTPWTSGLLNVRPDELVLFYKHGAGEDDARHLNFNDATEEQLARLAESCQPATFGKGTEDILDESYRKAGKLDCADFAASLDVGTLRLVEAISPDLLDGRDDVEDKSIKAELYKLNVYGPGSFFKAHKDTPRAGDMIGSLVVVLPTAHSGGALTLSHGDSSTSFDSGALLADKPSSIAYAAFFSDVTHAVEEVTSGYRVTLTYNLFLLDAPTSRLVPGRQASAAETACEAALRALMADATFLPAGGLLGFGLQHQYPVPRTPSDPASLEHVTTVLKGADARMQSAAARVGLESVIQLIYRSLEYYARGRDRGGNQVVLGEVIDLEGMWDEGGETSEAVEKAGEVLRTARYSEIGVKPKKNSQPESESAGLEDEKRTAIFWVRRLTRLNRAESAFIAMGNQADLAHSYGDAALLVRFPPSGQRGAE</sequence>
<dbReference type="GO" id="GO:0046872">
    <property type="term" value="F:metal ion binding"/>
    <property type="evidence" value="ECO:0007669"/>
    <property type="project" value="UniProtKB-KW"/>
</dbReference>